<dbReference type="Pfam" id="PF13516">
    <property type="entry name" value="LRR_6"/>
    <property type="match status" value="1"/>
</dbReference>
<dbReference type="GO" id="GO:0005829">
    <property type="term" value="C:cytosol"/>
    <property type="evidence" value="ECO:0007669"/>
    <property type="project" value="TreeGrafter"/>
</dbReference>
<evidence type="ECO:0000256" key="2">
    <source>
        <dbReference type="ARBA" id="ARBA00022614"/>
    </source>
</evidence>
<dbReference type="GO" id="GO:0005096">
    <property type="term" value="F:GTPase activator activity"/>
    <property type="evidence" value="ECO:0007669"/>
    <property type="project" value="UniProtKB-KW"/>
</dbReference>
<dbReference type="SUPFAM" id="SSF52047">
    <property type="entry name" value="RNI-like"/>
    <property type="match status" value="1"/>
</dbReference>
<dbReference type="EMBL" id="KV454409">
    <property type="protein sequence ID" value="ODQ65650.1"/>
    <property type="molecule type" value="Genomic_DNA"/>
</dbReference>
<evidence type="ECO:0000256" key="1">
    <source>
        <dbReference type="ARBA" id="ARBA00022468"/>
    </source>
</evidence>
<evidence type="ECO:0000256" key="4">
    <source>
        <dbReference type="SAM" id="MobiDB-lite"/>
    </source>
</evidence>
<reference evidence="5 6" key="1">
    <citation type="journal article" date="2016" name="Proc. Natl. Acad. Sci. U.S.A.">
        <title>Comparative genomics of biotechnologically important yeasts.</title>
        <authorList>
            <person name="Riley R."/>
            <person name="Haridas S."/>
            <person name="Wolfe K.H."/>
            <person name="Lopes M.R."/>
            <person name="Hittinger C.T."/>
            <person name="Goeker M."/>
            <person name="Salamov A.A."/>
            <person name="Wisecaver J.H."/>
            <person name="Long T.M."/>
            <person name="Calvey C.H."/>
            <person name="Aerts A.L."/>
            <person name="Barry K.W."/>
            <person name="Choi C."/>
            <person name="Clum A."/>
            <person name="Coughlan A.Y."/>
            <person name="Deshpande S."/>
            <person name="Douglass A.P."/>
            <person name="Hanson S.J."/>
            <person name="Klenk H.-P."/>
            <person name="LaButti K.M."/>
            <person name="Lapidus A."/>
            <person name="Lindquist E.A."/>
            <person name="Lipzen A.M."/>
            <person name="Meier-Kolthoff J.P."/>
            <person name="Ohm R.A."/>
            <person name="Otillar R.P."/>
            <person name="Pangilinan J.L."/>
            <person name="Peng Y."/>
            <person name="Rokas A."/>
            <person name="Rosa C.A."/>
            <person name="Scheuner C."/>
            <person name="Sibirny A.A."/>
            <person name="Slot J.C."/>
            <person name="Stielow J.B."/>
            <person name="Sun H."/>
            <person name="Kurtzman C.P."/>
            <person name="Blackwell M."/>
            <person name="Grigoriev I.V."/>
            <person name="Jeffries T.W."/>
        </authorList>
    </citation>
    <scope>NUCLEOTIDE SEQUENCE [LARGE SCALE GENOMIC DNA]</scope>
    <source>
        <strain evidence="5 6">DSM 6958</strain>
    </source>
</reference>
<dbReference type="PANTHER" id="PTHR24113:SF12">
    <property type="entry name" value="RAN GTPASE-ACTIVATING PROTEIN 1"/>
    <property type="match status" value="1"/>
</dbReference>
<organism evidence="5 6">
    <name type="scientific">Nadsonia fulvescens var. elongata DSM 6958</name>
    <dbReference type="NCBI Taxonomy" id="857566"/>
    <lineage>
        <taxon>Eukaryota</taxon>
        <taxon>Fungi</taxon>
        <taxon>Dikarya</taxon>
        <taxon>Ascomycota</taxon>
        <taxon>Saccharomycotina</taxon>
        <taxon>Dipodascomycetes</taxon>
        <taxon>Dipodascales</taxon>
        <taxon>Dipodascales incertae sedis</taxon>
        <taxon>Nadsonia</taxon>
    </lineage>
</organism>
<keyword evidence="1" id="KW-0343">GTPase activation</keyword>
<dbReference type="CDD" id="cd00116">
    <property type="entry name" value="LRR_RI"/>
    <property type="match status" value="1"/>
</dbReference>
<evidence type="ECO:0000313" key="5">
    <source>
        <dbReference type="EMBL" id="ODQ65650.1"/>
    </source>
</evidence>
<sequence length="376" mass="41239">MTIFSLANKSLKLDSAEDIKPYLDELMAIEGLTQIDLSGNTYGVEACKALAAAITDKQTLKVANLADAFTGRLKDEIPEALEALFPAMLTCKNLHTINLSDNALGLAAVDPLESFLSKHTPLQHLILANNGFGPFAGARIGKALEDLAAAKKAENVEAKLETVVCGRNRLENGSMEAWAKFVAAHGTLKEIRLYQNGIRQEGVEHFLTEGLPACTNLERLDMQDNTFTVVGSRALAKVIGNWSNLKELNVSDCLLSARGGELLGQALIDAGESINSVQILRLQYNEIELRGLELIKKGVELNIPALELLELNGNRFPEDHEFIDALTELFEERGVGELDDLDDMEEESSDEEESDEEDEEDDKEIDELATKITKDL</sequence>
<keyword evidence="2" id="KW-0433">Leucine-rich repeat</keyword>
<dbReference type="OrthoDB" id="184583at2759"/>
<gene>
    <name evidence="5" type="ORF">NADFUDRAFT_50934</name>
</gene>
<evidence type="ECO:0000256" key="3">
    <source>
        <dbReference type="ARBA" id="ARBA00022737"/>
    </source>
</evidence>
<keyword evidence="6" id="KW-1185">Reference proteome</keyword>
<dbReference type="GO" id="GO:0006611">
    <property type="term" value="P:protein export from nucleus"/>
    <property type="evidence" value="ECO:0007669"/>
    <property type="project" value="EnsemblFungi"/>
</dbReference>
<dbReference type="InterPro" id="IPR032675">
    <property type="entry name" value="LRR_dom_sf"/>
</dbReference>
<proteinExistence type="predicted"/>
<dbReference type="PANTHER" id="PTHR24113">
    <property type="entry name" value="RAN GTPASE-ACTIVATING PROTEIN 1"/>
    <property type="match status" value="1"/>
</dbReference>
<dbReference type="AlphaFoldDB" id="A0A1E3PK16"/>
<feature type="compositionally biased region" description="Basic and acidic residues" evidence="4">
    <location>
        <begin position="366"/>
        <end position="376"/>
    </location>
</feature>
<protein>
    <submittedName>
        <fullName evidence="5">RNI-like protein</fullName>
    </submittedName>
</protein>
<dbReference type="STRING" id="857566.A0A1E3PK16"/>
<accession>A0A1E3PK16</accession>
<dbReference type="Gene3D" id="3.80.10.10">
    <property type="entry name" value="Ribonuclease Inhibitor"/>
    <property type="match status" value="1"/>
</dbReference>
<dbReference type="Proteomes" id="UP000095009">
    <property type="component" value="Unassembled WGS sequence"/>
</dbReference>
<dbReference type="InterPro" id="IPR001611">
    <property type="entry name" value="Leu-rich_rpt"/>
</dbReference>
<keyword evidence="3" id="KW-0677">Repeat</keyword>
<dbReference type="GO" id="GO:0034399">
    <property type="term" value="C:nuclear periphery"/>
    <property type="evidence" value="ECO:0007669"/>
    <property type="project" value="EnsemblFungi"/>
</dbReference>
<dbReference type="GO" id="GO:0031267">
    <property type="term" value="F:small GTPase binding"/>
    <property type="evidence" value="ECO:0007669"/>
    <property type="project" value="TreeGrafter"/>
</dbReference>
<name>A0A1E3PK16_9ASCO</name>
<feature type="compositionally biased region" description="Acidic residues" evidence="4">
    <location>
        <begin position="337"/>
        <end position="365"/>
    </location>
</feature>
<dbReference type="GO" id="GO:0048471">
    <property type="term" value="C:perinuclear region of cytoplasm"/>
    <property type="evidence" value="ECO:0007669"/>
    <property type="project" value="TreeGrafter"/>
</dbReference>
<feature type="region of interest" description="Disordered" evidence="4">
    <location>
        <begin position="335"/>
        <end position="376"/>
    </location>
</feature>
<dbReference type="InterPro" id="IPR027038">
    <property type="entry name" value="RanGap"/>
</dbReference>
<dbReference type="SMART" id="SM00368">
    <property type="entry name" value="LRR_RI"/>
    <property type="match status" value="7"/>
</dbReference>
<evidence type="ECO:0000313" key="6">
    <source>
        <dbReference type="Proteomes" id="UP000095009"/>
    </source>
</evidence>